<accession>A0A1G9NCX9</accession>
<evidence type="ECO:0000313" key="4">
    <source>
        <dbReference type="Proteomes" id="UP000198680"/>
    </source>
</evidence>
<dbReference type="PANTHER" id="PTHR43798">
    <property type="entry name" value="MONOACYLGLYCEROL LIPASE"/>
    <property type="match status" value="1"/>
</dbReference>
<evidence type="ECO:0000313" key="3">
    <source>
        <dbReference type="EMBL" id="SDL84181.1"/>
    </source>
</evidence>
<dbReference type="InterPro" id="IPR050266">
    <property type="entry name" value="AB_hydrolase_sf"/>
</dbReference>
<dbReference type="AlphaFoldDB" id="A0A1G9NCX9"/>
<dbReference type="GO" id="GO:0016787">
    <property type="term" value="F:hydrolase activity"/>
    <property type="evidence" value="ECO:0007669"/>
    <property type="project" value="UniProtKB-KW"/>
</dbReference>
<keyword evidence="1" id="KW-0378">Hydrolase</keyword>
<dbReference type="Gene3D" id="3.40.50.1820">
    <property type="entry name" value="alpha/beta hydrolase"/>
    <property type="match status" value="1"/>
</dbReference>
<dbReference type="OrthoDB" id="3210844at2"/>
<proteinExistence type="predicted"/>
<keyword evidence="4" id="KW-1185">Reference proteome</keyword>
<feature type="domain" description="AB hydrolase-1" evidence="2">
    <location>
        <begin position="22"/>
        <end position="253"/>
    </location>
</feature>
<evidence type="ECO:0000259" key="2">
    <source>
        <dbReference type="Pfam" id="PF00561"/>
    </source>
</evidence>
<name>A0A1G9NCX9_9ACTN</name>
<dbReference type="InterPro" id="IPR000073">
    <property type="entry name" value="AB_hydrolase_1"/>
</dbReference>
<dbReference type="InterPro" id="IPR029058">
    <property type="entry name" value="AB_hydrolase_fold"/>
</dbReference>
<dbReference type="RefSeq" id="WP_091214546.1">
    <property type="nucleotide sequence ID" value="NZ_FNHE01000002.1"/>
</dbReference>
<reference evidence="4" key="1">
    <citation type="submission" date="2016-10" db="EMBL/GenBank/DDBJ databases">
        <authorList>
            <person name="Varghese N."/>
            <person name="Submissions S."/>
        </authorList>
    </citation>
    <scope>NUCLEOTIDE SEQUENCE [LARGE SCALE GENOMIC DNA]</scope>
    <source>
        <strain evidence="4">DSM 45419</strain>
    </source>
</reference>
<dbReference type="SUPFAM" id="SSF53474">
    <property type="entry name" value="alpha/beta-Hydrolases"/>
    <property type="match status" value="1"/>
</dbReference>
<protein>
    <submittedName>
        <fullName evidence="3">Pimeloyl-ACP methyl ester carboxylesterase</fullName>
    </submittedName>
</protein>
<dbReference type="Proteomes" id="UP000198680">
    <property type="component" value="Unassembled WGS sequence"/>
</dbReference>
<dbReference type="EMBL" id="FNHE01000002">
    <property type="protein sequence ID" value="SDL84181.1"/>
    <property type="molecule type" value="Genomic_DNA"/>
</dbReference>
<dbReference type="PRINTS" id="PR00412">
    <property type="entry name" value="EPOXHYDRLASE"/>
</dbReference>
<dbReference type="Pfam" id="PF00561">
    <property type="entry name" value="Abhydrolase_1"/>
    <property type="match status" value="1"/>
</dbReference>
<sequence>MPLTRVRTGVGLHHEITGEGEPLLMVMGTSGAIGLWAEAVPRLAERFRVIAFDNRGLGGSERGEGPITAASMAEDASALLEALEVPKAHVLGWSLGSAVAQEMALAHPQQVATAVLYATWGRCDGFQRSVFTALRHPYATRDMEAALTAAGLAFSPQILDHPDFLQLLEPMAPFFPQDEEQMAVTTEQWDADLAHDTLDRLGGITAPTLVVVGEQDLLTPPWQAEAVADRIPGARYELLTGPGSSHCLHLERPEDLVGVVNDFLTEHPLED</sequence>
<dbReference type="STRING" id="1137991.SAMN05660642_00980"/>
<gene>
    <name evidence="3" type="ORF">SAMN05660642_00980</name>
</gene>
<dbReference type="GO" id="GO:0016020">
    <property type="term" value="C:membrane"/>
    <property type="evidence" value="ECO:0007669"/>
    <property type="project" value="TreeGrafter"/>
</dbReference>
<organism evidence="3 4">
    <name type="scientific">Geodermatophilus siccatus</name>
    <dbReference type="NCBI Taxonomy" id="1137991"/>
    <lineage>
        <taxon>Bacteria</taxon>
        <taxon>Bacillati</taxon>
        <taxon>Actinomycetota</taxon>
        <taxon>Actinomycetes</taxon>
        <taxon>Geodermatophilales</taxon>
        <taxon>Geodermatophilaceae</taxon>
        <taxon>Geodermatophilus</taxon>
    </lineage>
</organism>
<evidence type="ECO:0000256" key="1">
    <source>
        <dbReference type="ARBA" id="ARBA00022801"/>
    </source>
</evidence>
<dbReference type="PANTHER" id="PTHR43798:SF31">
    <property type="entry name" value="AB HYDROLASE SUPERFAMILY PROTEIN YCLE"/>
    <property type="match status" value="1"/>
</dbReference>
<dbReference type="InterPro" id="IPR000639">
    <property type="entry name" value="Epox_hydrolase-like"/>
</dbReference>
<dbReference type="PRINTS" id="PR00111">
    <property type="entry name" value="ABHYDROLASE"/>
</dbReference>